<evidence type="ECO:0000313" key="1">
    <source>
        <dbReference type="EMBL" id="KAG4304474.1"/>
    </source>
</evidence>
<gene>
    <name evidence="1" type="ORF">PORY_002184</name>
</gene>
<name>A0ACB7CH56_9ASCO</name>
<protein>
    <submittedName>
        <fullName evidence="1">Uncharacterized protein</fullName>
    </submittedName>
</protein>
<evidence type="ECO:0000313" key="2">
    <source>
        <dbReference type="Proteomes" id="UP000768646"/>
    </source>
</evidence>
<accession>A0ACB7CH56</accession>
<keyword evidence="2" id="KW-1185">Reference proteome</keyword>
<proteinExistence type="predicted"/>
<dbReference type="Proteomes" id="UP000768646">
    <property type="component" value="Unassembled WGS sequence"/>
</dbReference>
<dbReference type="EMBL" id="JABTEG010000008">
    <property type="protein sequence ID" value="KAG4304474.1"/>
    <property type="molecule type" value="Genomic_DNA"/>
</dbReference>
<reference evidence="1 2" key="1">
    <citation type="journal article" date="2021" name="Commun. Biol.">
        <title>Genomic insights into the host specific adaptation of the Pneumocystis genus.</title>
        <authorList>
            <person name="Cisse O.H."/>
            <person name="Ma L."/>
            <person name="Dekker J.P."/>
            <person name="Khil P.P."/>
            <person name="Youn J.-H."/>
            <person name="Brenchley J.M."/>
            <person name="Blair R."/>
            <person name="Pahar B."/>
            <person name="Chabe M."/>
            <person name="Van Rompay K.K.A."/>
            <person name="Keesler R."/>
            <person name="Sukura A."/>
            <person name="Hirsch V."/>
            <person name="Kutty G."/>
            <person name="Liu Y."/>
            <person name="Peng L."/>
            <person name="Chen J."/>
            <person name="Song J."/>
            <person name="Weissenbacher-Lang C."/>
            <person name="Xu J."/>
            <person name="Upham N.S."/>
            <person name="Stajich J.E."/>
            <person name="Cuomo C.A."/>
            <person name="Cushion M.T."/>
            <person name="Kovacs J.A."/>
        </authorList>
    </citation>
    <scope>NUCLEOTIDE SEQUENCE [LARGE SCALE GENOMIC DNA]</scope>
    <source>
        <strain evidence="1 2">RABM</strain>
    </source>
</reference>
<comment type="caution">
    <text evidence="1">The sequence shown here is derived from an EMBL/GenBank/DDBJ whole genome shotgun (WGS) entry which is preliminary data.</text>
</comment>
<sequence>MTASFASIPSYSVPTPRLSEAPASPFQVLQMFPARLRLFEEHLDTFLAPLKPYIPMLGRFLMVVTFIEDSVRIVTQMQGQLYYLHTYRHFYRGLSHAFLILNVIAMSAGSFMIVMRKKSEIAVGILFGVVISQAIGYGLVFDKTLFFRNLSITGGLLMVLSDSLSKKPHLFPGLPQISETDHFFQILSIMGGLILLVNMGPGGFSVDEKKKMY</sequence>
<organism evidence="1 2">
    <name type="scientific">Pneumocystis oryctolagi</name>
    <dbReference type="NCBI Taxonomy" id="42067"/>
    <lineage>
        <taxon>Eukaryota</taxon>
        <taxon>Fungi</taxon>
        <taxon>Dikarya</taxon>
        <taxon>Ascomycota</taxon>
        <taxon>Taphrinomycotina</taxon>
        <taxon>Pneumocystomycetes</taxon>
        <taxon>Pneumocystaceae</taxon>
        <taxon>Pneumocystis</taxon>
    </lineage>
</organism>